<keyword evidence="3" id="KW-1185">Reference proteome</keyword>
<comment type="caution">
    <text evidence="2">The sequence shown here is derived from an EMBL/GenBank/DDBJ whole genome shotgun (WGS) entry which is preliminary data.</text>
</comment>
<dbReference type="EMBL" id="WOTH01000011">
    <property type="protein sequence ID" value="NHO53824.1"/>
    <property type="molecule type" value="Genomic_DNA"/>
</dbReference>
<feature type="signal peptide" evidence="1">
    <location>
        <begin position="1"/>
        <end position="30"/>
    </location>
</feature>
<reference evidence="2" key="1">
    <citation type="submission" date="2019-11" db="EMBL/GenBank/DDBJ databases">
        <title>Description of new Acetobacter species.</title>
        <authorList>
            <person name="Cleenwerck I."/>
            <person name="Sombolestani A.S."/>
        </authorList>
    </citation>
    <scope>NUCLEOTIDE SEQUENCE</scope>
    <source>
        <strain evidence="2">LMG 1626</strain>
    </source>
</reference>
<evidence type="ECO:0000313" key="2">
    <source>
        <dbReference type="EMBL" id="NHO53824.1"/>
    </source>
</evidence>
<keyword evidence="1" id="KW-0732">Signal</keyword>
<organism evidence="2 3">
    <name type="scientific">Acetobacter estunensis</name>
    <dbReference type="NCBI Taxonomy" id="104097"/>
    <lineage>
        <taxon>Bacteria</taxon>
        <taxon>Pseudomonadati</taxon>
        <taxon>Pseudomonadota</taxon>
        <taxon>Alphaproteobacteria</taxon>
        <taxon>Acetobacterales</taxon>
        <taxon>Acetobacteraceae</taxon>
        <taxon>Acetobacter</taxon>
    </lineage>
</organism>
<dbReference type="RefSeq" id="WP_166314561.1">
    <property type="nucleotide sequence ID" value="NZ_WOTH01000011.1"/>
</dbReference>
<proteinExistence type="predicted"/>
<evidence type="ECO:0000256" key="1">
    <source>
        <dbReference type="SAM" id="SignalP"/>
    </source>
</evidence>
<evidence type="ECO:0000313" key="3">
    <source>
        <dbReference type="Proteomes" id="UP000597459"/>
    </source>
</evidence>
<feature type="chain" id="PRO_5037546938" evidence="1">
    <location>
        <begin position="31"/>
        <end position="72"/>
    </location>
</feature>
<name>A0A967B7I5_9PROT</name>
<protein>
    <submittedName>
        <fullName evidence="2">Uncharacterized protein</fullName>
    </submittedName>
</protein>
<dbReference type="AlphaFoldDB" id="A0A967B7I5"/>
<dbReference type="Proteomes" id="UP000597459">
    <property type="component" value="Unassembled WGS sequence"/>
</dbReference>
<sequence>MPSLQPVSFPRSKRQALLCALAAGTFLATATPMLRPTAAHATDCVELVHHAIPNATFTTVDAEISQKGCTSG</sequence>
<gene>
    <name evidence="2" type="ORF">GOB87_07585</name>
</gene>
<accession>A0A967B7I5</accession>